<dbReference type="PANTHER" id="PTHR34040:SF2">
    <property type="entry name" value="FLAGELLAR BIOSYNTHETIC PROTEIN FLIQ"/>
    <property type="match status" value="1"/>
</dbReference>
<dbReference type="AlphaFoldDB" id="A0A7W5Z197"/>
<evidence type="ECO:0000256" key="1">
    <source>
        <dbReference type="ARBA" id="ARBA00004651"/>
    </source>
</evidence>
<evidence type="ECO:0000313" key="11">
    <source>
        <dbReference type="Proteomes" id="UP000537592"/>
    </source>
</evidence>
<name>A0A7W5Z197_9HYPH</name>
<comment type="subcellular location">
    <subcellularLocation>
        <location evidence="1 9">Cell membrane</location>
        <topology evidence="1">Multi-pass membrane protein</topology>
    </subcellularLocation>
    <subcellularLocation>
        <location evidence="9">Bacterial flagellum basal body</location>
    </subcellularLocation>
</comment>
<comment type="similarity">
    <text evidence="2 9">Belongs to the FliQ/MopD/SpaQ family.</text>
</comment>
<dbReference type="GO" id="GO:0009425">
    <property type="term" value="C:bacterial-type flagellum basal body"/>
    <property type="evidence" value="ECO:0007669"/>
    <property type="project" value="UniProtKB-SubCell"/>
</dbReference>
<keyword evidence="10" id="KW-0282">Flagellum</keyword>
<dbReference type="EMBL" id="JACICC010000001">
    <property type="protein sequence ID" value="MBB3808007.1"/>
    <property type="molecule type" value="Genomic_DNA"/>
</dbReference>
<dbReference type="PANTHER" id="PTHR34040">
    <property type="entry name" value="FLAGELLAR BIOSYNTHETIC PROTEIN FLIQ"/>
    <property type="match status" value="1"/>
</dbReference>
<accession>A0A7W5Z197</accession>
<dbReference type="NCBIfam" id="NF004671">
    <property type="entry name" value="PRK06010.1"/>
    <property type="match status" value="1"/>
</dbReference>
<dbReference type="PRINTS" id="PR00952">
    <property type="entry name" value="TYPE3IMQPROT"/>
</dbReference>
<protein>
    <recommendedName>
        <fullName evidence="3 9">Flagellar biosynthetic protein FliQ</fullName>
    </recommendedName>
</protein>
<dbReference type="PIRSF" id="PIRSF004669">
    <property type="entry name" value="FliQ"/>
    <property type="match status" value="1"/>
</dbReference>
<evidence type="ECO:0000256" key="3">
    <source>
        <dbReference type="ARBA" id="ARBA00021718"/>
    </source>
</evidence>
<dbReference type="Proteomes" id="UP000537592">
    <property type="component" value="Unassembled WGS sequence"/>
</dbReference>
<keyword evidence="6 9" id="KW-1133">Transmembrane helix</keyword>
<feature type="transmembrane region" description="Helical" evidence="9">
    <location>
        <begin position="50"/>
        <end position="69"/>
    </location>
</feature>
<keyword evidence="7 9" id="KW-0472">Membrane</keyword>
<dbReference type="NCBIfam" id="TIGR01402">
    <property type="entry name" value="fliQ"/>
    <property type="match status" value="1"/>
</dbReference>
<feature type="transmembrane region" description="Helical" evidence="9">
    <location>
        <begin position="12"/>
        <end position="38"/>
    </location>
</feature>
<reference evidence="10 11" key="1">
    <citation type="submission" date="2020-08" db="EMBL/GenBank/DDBJ databases">
        <title>Genomic Encyclopedia of Type Strains, Phase IV (KMG-IV): sequencing the most valuable type-strain genomes for metagenomic binning, comparative biology and taxonomic classification.</title>
        <authorList>
            <person name="Goeker M."/>
        </authorList>
    </citation>
    <scope>NUCLEOTIDE SEQUENCE [LARGE SCALE GENOMIC DNA]</scope>
    <source>
        <strain evidence="10 11">DSM 28760</strain>
    </source>
</reference>
<dbReference type="GO" id="GO:0009306">
    <property type="term" value="P:protein secretion"/>
    <property type="evidence" value="ECO:0007669"/>
    <property type="project" value="InterPro"/>
</dbReference>
<dbReference type="InterPro" id="IPR002191">
    <property type="entry name" value="Bac_export_3"/>
</dbReference>
<sequence length="89" mass="9636">MNEADALDLVQSAIWTILLAAGPAVAAAMIVGLIIALFQALTQIQEMTLTFIPKIVVILTITALTGSFMGERIYMFTEQVYGRIVTGFD</sequence>
<evidence type="ECO:0000256" key="7">
    <source>
        <dbReference type="ARBA" id="ARBA00023136"/>
    </source>
</evidence>
<dbReference type="GO" id="GO:0005886">
    <property type="term" value="C:plasma membrane"/>
    <property type="evidence" value="ECO:0007669"/>
    <property type="project" value="UniProtKB-SubCell"/>
</dbReference>
<proteinExistence type="inferred from homology"/>
<evidence type="ECO:0000256" key="2">
    <source>
        <dbReference type="ARBA" id="ARBA00006156"/>
    </source>
</evidence>
<keyword evidence="10" id="KW-0969">Cilium</keyword>
<dbReference type="GO" id="GO:0044780">
    <property type="term" value="P:bacterial-type flagellum assembly"/>
    <property type="evidence" value="ECO:0007669"/>
    <property type="project" value="InterPro"/>
</dbReference>
<dbReference type="InterPro" id="IPR006305">
    <property type="entry name" value="FliQ"/>
</dbReference>
<keyword evidence="4 9" id="KW-1003">Cell membrane</keyword>
<comment type="function">
    <text evidence="9">Role in flagellar biosynthesis.</text>
</comment>
<keyword evidence="8 9" id="KW-0975">Bacterial flagellum</keyword>
<organism evidence="10 11">
    <name type="scientific">Pseudochelatococcus contaminans</name>
    <dbReference type="NCBI Taxonomy" id="1538103"/>
    <lineage>
        <taxon>Bacteria</taxon>
        <taxon>Pseudomonadati</taxon>
        <taxon>Pseudomonadota</taxon>
        <taxon>Alphaproteobacteria</taxon>
        <taxon>Hyphomicrobiales</taxon>
        <taxon>Chelatococcaceae</taxon>
        <taxon>Pseudochelatococcus</taxon>
    </lineage>
</organism>
<dbReference type="Pfam" id="PF01313">
    <property type="entry name" value="Bac_export_3"/>
    <property type="match status" value="1"/>
</dbReference>
<evidence type="ECO:0000256" key="8">
    <source>
        <dbReference type="ARBA" id="ARBA00023143"/>
    </source>
</evidence>
<evidence type="ECO:0000256" key="6">
    <source>
        <dbReference type="ARBA" id="ARBA00022989"/>
    </source>
</evidence>
<dbReference type="RefSeq" id="WP_183750059.1">
    <property type="nucleotide sequence ID" value="NZ_JACICC010000001.1"/>
</dbReference>
<gene>
    <name evidence="9" type="primary">fliQ</name>
    <name evidence="10" type="ORF">FHS81_000061</name>
</gene>
<evidence type="ECO:0000256" key="5">
    <source>
        <dbReference type="ARBA" id="ARBA00022692"/>
    </source>
</evidence>
<comment type="caution">
    <text evidence="10">The sequence shown here is derived from an EMBL/GenBank/DDBJ whole genome shotgun (WGS) entry which is preliminary data.</text>
</comment>
<evidence type="ECO:0000256" key="9">
    <source>
        <dbReference type="RuleBase" id="RU364090"/>
    </source>
</evidence>
<evidence type="ECO:0000313" key="10">
    <source>
        <dbReference type="EMBL" id="MBB3808007.1"/>
    </source>
</evidence>
<keyword evidence="11" id="KW-1185">Reference proteome</keyword>
<evidence type="ECO:0000256" key="4">
    <source>
        <dbReference type="ARBA" id="ARBA00022475"/>
    </source>
</evidence>
<keyword evidence="5 9" id="KW-0812">Transmembrane</keyword>
<keyword evidence="10" id="KW-0966">Cell projection</keyword>